<evidence type="ECO:0000256" key="2">
    <source>
        <dbReference type="ARBA" id="ARBA00022840"/>
    </source>
</evidence>
<comment type="caution">
    <text evidence="4">The sequence shown here is derived from an EMBL/GenBank/DDBJ whole genome shotgun (WGS) entry which is preliminary data.</text>
</comment>
<dbReference type="PANTHER" id="PTHR24221:SF654">
    <property type="entry name" value="ATP-BINDING CASSETTE SUB-FAMILY B MEMBER 6"/>
    <property type="match status" value="1"/>
</dbReference>
<dbReference type="Pfam" id="PF00005">
    <property type="entry name" value="ABC_tran"/>
    <property type="match status" value="1"/>
</dbReference>
<evidence type="ECO:0000259" key="3">
    <source>
        <dbReference type="PROSITE" id="PS50893"/>
    </source>
</evidence>
<gene>
    <name evidence="4" type="ORF">E2C06_34490</name>
</gene>
<dbReference type="InterPro" id="IPR027417">
    <property type="entry name" value="P-loop_NTPase"/>
</dbReference>
<evidence type="ECO:0000313" key="4">
    <source>
        <dbReference type="EMBL" id="TDH58068.1"/>
    </source>
</evidence>
<dbReference type="SUPFAM" id="SSF52540">
    <property type="entry name" value="P-loop containing nucleoside triphosphate hydrolases"/>
    <property type="match status" value="1"/>
</dbReference>
<sequence>GAAGALLVQAALLGALAWGLAAGAEGAALAVLGLFLAVASAESLGLLPRAGVSLAQAAAGARRLFELADAPPPVAEPSTPAAEPAGHAIQVEGLRFAWTPDRAPVFEGLELDIPEGTRLALLGPSGIGKSSLVALLLKLAAPQAGRISFGGTDIAELPAEFVRRRIACLTQDARLFDDSIAANLRIAAPAAPDAALWRALDKAGIGELVRALPEALATRCGEGGARFSGGQARRLALARVLLSAAPVLVLDEPTAGLDAETERAFLETLEGVTAGRTVILITHRLVGVERPTRVLRLAGGRALPAAG</sequence>
<dbReference type="PANTHER" id="PTHR24221">
    <property type="entry name" value="ATP-BINDING CASSETTE SUB-FAMILY B"/>
    <property type="match status" value="1"/>
</dbReference>
<dbReference type="RefSeq" id="WP_133293074.1">
    <property type="nucleotide sequence ID" value="NZ_SMSJ01000158.1"/>
</dbReference>
<keyword evidence="1" id="KW-0547">Nucleotide-binding</keyword>
<protein>
    <submittedName>
        <fullName evidence="4">ATP-binding cassette domain-containing protein</fullName>
    </submittedName>
</protein>
<dbReference type="InterPro" id="IPR039421">
    <property type="entry name" value="Type_1_exporter"/>
</dbReference>
<evidence type="ECO:0000313" key="5">
    <source>
        <dbReference type="Proteomes" id="UP000295096"/>
    </source>
</evidence>
<feature type="non-terminal residue" evidence="4">
    <location>
        <position position="1"/>
    </location>
</feature>
<dbReference type="GO" id="GO:0016887">
    <property type="term" value="F:ATP hydrolysis activity"/>
    <property type="evidence" value="ECO:0007669"/>
    <property type="project" value="InterPro"/>
</dbReference>
<dbReference type="GO" id="GO:0005524">
    <property type="term" value="F:ATP binding"/>
    <property type="evidence" value="ECO:0007669"/>
    <property type="project" value="UniProtKB-KW"/>
</dbReference>
<name>A0A4R5Q6K3_9PROT</name>
<dbReference type="PROSITE" id="PS50893">
    <property type="entry name" value="ABC_TRANSPORTER_2"/>
    <property type="match status" value="1"/>
</dbReference>
<keyword evidence="5" id="KW-1185">Reference proteome</keyword>
<dbReference type="GO" id="GO:0034040">
    <property type="term" value="F:ATPase-coupled lipid transmembrane transporter activity"/>
    <property type="evidence" value="ECO:0007669"/>
    <property type="project" value="TreeGrafter"/>
</dbReference>
<dbReference type="CDD" id="cd03228">
    <property type="entry name" value="ABCC_MRP_Like"/>
    <property type="match status" value="1"/>
</dbReference>
<accession>A0A4R5Q6K3</accession>
<dbReference type="AlphaFoldDB" id="A0A4R5Q6K3"/>
<feature type="domain" description="ABC transporter" evidence="3">
    <location>
        <begin position="89"/>
        <end position="306"/>
    </location>
</feature>
<dbReference type="Proteomes" id="UP000295096">
    <property type="component" value="Unassembled WGS sequence"/>
</dbReference>
<dbReference type="EMBL" id="SMSJ01000158">
    <property type="protein sequence ID" value="TDH58068.1"/>
    <property type="molecule type" value="Genomic_DNA"/>
</dbReference>
<dbReference type="InterPro" id="IPR003593">
    <property type="entry name" value="AAA+_ATPase"/>
</dbReference>
<dbReference type="OrthoDB" id="5288404at2"/>
<evidence type="ECO:0000256" key="1">
    <source>
        <dbReference type="ARBA" id="ARBA00022741"/>
    </source>
</evidence>
<keyword evidence="2 4" id="KW-0067">ATP-binding</keyword>
<dbReference type="InterPro" id="IPR003439">
    <property type="entry name" value="ABC_transporter-like_ATP-bd"/>
</dbReference>
<dbReference type="SMART" id="SM00382">
    <property type="entry name" value="AAA"/>
    <property type="match status" value="1"/>
</dbReference>
<organism evidence="4 5">
    <name type="scientific">Dankookia rubra</name>
    <dbReference type="NCBI Taxonomy" id="1442381"/>
    <lineage>
        <taxon>Bacteria</taxon>
        <taxon>Pseudomonadati</taxon>
        <taxon>Pseudomonadota</taxon>
        <taxon>Alphaproteobacteria</taxon>
        <taxon>Acetobacterales</taxon>
        <taxon>Roseomonadaceae</taxon>
        <taxon>Dankookia</taxon>
    </lineage>
</organism>
<proteinExistence type="predicted"/>
<dbReference type="Gene3D" id="3.40.50.300">
    <property type="entry name" value="P-loop containing nucleotide triphosphate hydrolases"/>
    <property type="match status" value="1"/>
</dbReference>
<reference evidence="4 5" key="1">
    <citation type="journal article" date="2016" name="J. Microbiol.">
        <title>Dankookia rubra gen. nov., sp. nov., an alphaproteobacterium isolated from sediment of a shallow stream.</title>
        <authorList>
            <person name="Kim W.H."/>
            <person name="Kim D.H."/>
            <person name="Kang K."/>
            <person name="Ahn T.Y."/>
        </authorList>
    </citation>
    <scope>NUCLEOTIDE SEQUENCE [LARGE SCALE GENOMIC DNA]</scope>
    <source>
        <strain evidence="4 5">JCM30602</strain>
    </source>
</reference>
<dbReference type="PROSITE" id="PS00211">
    <property type="entry name" value="ABC_TRANSPORTER_1"/>
    <property type="match status" value="1"/>
</dbReference>
<dbReference type="InterPro" id="IPR017871">
    <property type="entry name" value="ABC_transporter-like_CS"/>
</dbReference>